<evidence type="ECO:0000313" key="1">
    <source>
        <dbReference type="EMBL" id="KAK2957943.1"/>
    </source>
</evidence>
<sequence length="142" mass="15395">MVILNQKTGNDVDIEVPADLRLDRSADLRLDFSRSEPRLTRDQSQVLRRVRPDLKNNTAILMLCVHGGHESSNSPIAKPTSAAQGSEGGMTGKWILNIENDVDGSLIDKYTDSTSKSFLVFDATFFGCVGSALDGAGALRVE</sequence>
<proteinExistence type="predicted"/>
<gene>
    <name evidence="1" type="ORF">BLNAU_7119</name>
</gene>
<dbReference type="Proteomes" id="UP001281761">
    <property type="component" value="Unassembled WGS sequence"/>
</dbReference>
<organism evidence="1 2">
    <name type="scientific">Blattamonas nauphoetae</name>
    <dbReference type="NCBI Taxonomy" id="2049346"/>
    <lineage>
        <taxon>Eukaryota</taxon>
        <taxon>Metamonada</taxon>
        <taxon>Preaxostyla</taxon>
        <taxon>Oxymonadida</taxon>
        <taxon>Blattamonas</taxon>
    </lineage>
</organism>
<evidence type="ECO:0000313" key="2">
    <source>
        <dbReference type="Proteomes" id="UP001281761"/>
    </source>
</evidence>
<comment type="caution">
    <text evidence="1">The sequence shown here is derived from an EMBL/GenBank/DDBJ whole genome shotgun (WGS) entry which is preliminary data.</text>
</comment>
<dbReference type="EMBL" id="JARBJD010000042">
    <property type="protein sequence ID" value="KAK2957943.1"/>
    <property type="molecule type" value="Genomic_DNA"/>
</dbReference>
<reference evidence="1 2" key="1">
    <citation type="journal article" date="2022" name="bioRxiv">
        <title>Genomics of Preaxostyla Flagellates Illuminates Evolutionary Transitions and the Path Towards Mitochondrial Loss.</title>
        <authorList>
            <person name="Novak L.V.F."/>
            <person name="Treitli S.C."/>
            <person name="Pyrih J."/>
            <person name="Halakuc P."/>
            <person name="Pipaliya S.V."/>
            <person name="Vacek V."/>
            <person name="Brzon O."/>
            <person name="Soukal P."/>
            <person name="Eme L."/>
            <person name="Dacks J.B."/>
            <person name="Karnkowska A."/>
            <person name="Elias M."/>
            <person name="Hampl V."/>
        </authorList>
    </citation>
    <scope>NUCLEOTIDE SEQUENCE [LARGE SCALE GENOMIC DNA]</scope>
    <source>
        <strain evidence="1">NAU3</strain>
        <tissue evidence="1">Gut</tissue>
    </source>
</reference>
<accession>A0ABQ9Y2H7</accession>
<name>A0ABQ9Y2H7_9EUKA</name>
<protein>
    <submittedName>
        <fullName evidence="1">Uncharacterized protein</fullName>
    </submittedName>
</protein>
<keyword evidence="2" id="KW-1185">Reference proteome</keyword>